<reference evidence="2" key="2">
    <citation type="submission" date="2020-07" db="EMBL/GenBank/DDBJ databases">
        <authorList>
            <person name="Yu X."/>
        </authorList>
    </citation>
    <scope>NUCLEOTIDE SEQUENCE [LARGE SCALE GENOMIC DNA]</scope>
    <source>
        <strain evidence="2">24T</strain>
    </source>
</reference>
<dbReference type="AlphaFoldDB" id="A0A7D6I121"/>
<protein>
    <submittedName>
        <fullName evidence="2">Nuclear transport factor 2 family protein</fullName>
    </submittedName>
</protein>
<sequence>MHRIYAAVRAADVQTFFSYCHPDVILEEASSLPVGGIYRGREEFGRALGTLAAAYDLSTLEIKHVVASGDVVVVNFVVRSPKPRAFEIEVAEWWHFRDGKVALVRPFYWDTAELIQKLSEA</sequence>
<dbReference type="PANTHER" id="PTHR41252:SF1">
    <property type="entry name" value="BLR2505 PROTEIN"/>
    <property type="match status" value="1"/>
</dbReference>
<evidence type="ECO:0000259" key="1">
    <source>
        <dbReference type="Pfam" id="PF12680"/>
    </source>
</evidence>
<dbReference type="Proteomes" id="UP000510682">
    <property type="component" value="Chromosome"/>
</dbReference>
<dbReference type="RefSeq" id="WP_180916147.1">
    <property type="nucleotide sequence ID" value="NZ_CP059165.1"/>
</dbReference>
<dbReference type="KEGG" id="mgor:H0P51_00635"/>
<keyword evidence="3" id="KW-1185">Reference proteome</keyword>
<reference evidence="2" key="1">
    <citation type="submission" date="2020-07" db="EMBL/GenBank/DDBJ databases">
        <title>Description of Mycobacterium gordonae subsp. intergordonae subsp.nov. and Mycobacterium gordonae subsp. gordonae subsp. nov.</title>
        <authorList>
            <person name="Huang H."/>
        </authorList>
    </citation>
    <scope>NUCLEOTIDE SEQUENCE [LARGE SCALE GENOMIC DNA]</scope>
    <source>
        <strain evidence="2">24T</strain>
    </source>
</reference>
<feature type="domain" description="SnoaL-like" evidence="1">
    <location>
        <begin position="3"/>
        <end position="102"/>
    </location>
</feature>
<evidence type="ECO:0000313" key="2">
    <source>
        <dbReference type="EMBL" id="QLL07574.1"/>
    </source>
</evidence>
<proteinExistence type="predicted"/>
<organism evidence="2 3">
    <name type="scientific">Mycobacterium vicinigordonae</name>
    <dbReference type="NCBI Taxonomy" id="1719132"/>
    <lineage>
        <taxon>Bacteria</taxon>
        <taxon>Bacillati</taxon>
        <taxon>Actinomycetota</taxon>
        <taxon>Actinomycetes</taxon>
        <taxon>Mycobacteriales</taxon>
        <taxon>Mycobacteriaceae</taxon>
        <taxon>Mycobacterium</taxon>
    </lineage>
</organism>
<dbReference type="Gene3D" id="3.10.450.50">
    <property type="match status" value="1"/>
</dbReference>
<dbReference type="InterPro" id="IPR037401">
    <property type="entry name" value="SnoaL-like"/>
</dbReference>
<name>A0A7D6I121_9MYCO</name>
<dbReference type="PANTHER" id="PTHR41252">
    <property type="entry name" value="BLR2505 PROTEIN"/>
    <property type="match status" value="1"/>
</dbReference>
<evidence type="ECO:0000313" key="3">
    <source>
        <dbReference type="Proteomes" id="UP000510682"/>
    </source>
</evidence>
<accession>A0A7D6I121</accession>
<dbReference type="SUPFAM" id="SSF54427">
    <property type="entry name" value="NTF2-like"/>
    <property type="match status" value="1"/>
</dbReference>
<dbReference type="Pfam" id="PF12680">
    <property type="entry name" value="SnoaL_2"/>
    <property type="match status" value="1"/>
</dbReference>
<dbReference type="EMBL" id="CP059165">
    <property type="protein sequence ID" value="QLL07574.1"/>
    <property type="molecule type" value="Genomic_DNA"/>
</dbReference>
<gene>
    <name evidence="2" type="ORF">H0P51_00635</name>
</gene>
<dbReference type="InterPro" id="IPR032710">
    <property type="entry name" value="NTF2-like_dom_sf"/>
</dbReference>